<dbReference type="EMBL" id="JACHXU010000001">
    <property type="protein sequence ID" value="MBB3204447.1"/>
    <property type="molecule type" value="Genomic_DNA"/>
</dbReference>
<dbReference type="GO" id="GO:0003677">
    <property type="term" value="F:DNA binding"/>
    <property type="evidence" value="ECO:0007669"/>
    <property type="project" value="UniProtKB-KW"/>
</dbReference>
<dbReference type="PANTHER" id="PTHR43133:SF8">
    <property type="entry name" value="RNA POLYMERASE SIGMA FACTOR HI_1459-RELATED"/>
    <property type="match status" value="1"/>
</dbReference>
<keyword evidence="1" id="KW-0805">Transcription regulation</keyword>
<dbReference type="InterPro" id="IPR013325">
    <property type="entry name" value="RNA_pol_sigma_r2"/>
</dbReference>
<evidence type="ECO:0000313" key="6">
    <source>
        <dbReference type="EMBL" id="MBB3204447.1"/>
    </source>
</evidence>
<dbReference type="Gene3D" id="1.10.1740.10">
    <property type="match status" value="1"/>
</dbReference>
<dbReference type="InterPro" id="IPR014284">
    <property type="entry name" value="RNA_pol_sigma-70_dom"/>
</dbReference>
<keyword evidence="7" id="KW-1185">Reference proteome</keyword>
<protein>
    <submittedName>
        <fullName evidence="6">RNA polymerase sigma-70 factor (ECF subfamily)</fullName>
    </submittedName>
</protein>
<gene>
    <name evidence="6" type="ORF">FHS27_000211</name>
</gene>
<evidence type="ECO:0000256" key="2">
    <source>
        <dbReference type="ARBA" id="ARBA00023082"/>
    </source>
</evidence>
<dbReference type="Pfam" id="PF04542">
    <property type="entry name" value="Sigma70_r2"/>
    <property type="match status" value="1"/>
</dbReference>
<dbReference type="SUPFAM" id="SSF88946">
    <property type="entry name" value="Sigma2 domain of RNA polymerase sigma factors"/>
    <property type="match status" value="1"/>
</dbReference>
<dbReference type="AlphaFoldDB" id="A0A7W5DUL7"/>
<feature type="domain" description="RNA polymerase sigma-70 region 2" evidence="5">
    <location>
        <begin position="19"/>
        <end position="88"/>
    </location>
</feature>
<dbReference type="GO" id="GO:0016987">
    <property type="term" value="F:sigma factor activity"/>
    <property type="evidence" value="ECO:0007669"/>
    <property type="project" value="UniProtKB-KW"/>
</dbReference>
<evidence type="ECO:0000256" key="3">
    <source>
        <dbReference type="ARBA" id="ARBA00023125"/>
    </source>
</evidence>
<keyword evidence="4" id="KW-0804">Transcription</keyword>
<dbReference type="NCBIfam" id="TIGR02937">
    <property type="entry name" value="sigma70-ECF"/>
    <property type="match status" value="1"/>
</dbReference>
<proteinExistence type="predicted"/>
<dbReference type="GO" id="GO:0006352">
    <property type="term" value="P:DNA-templated transcription initiation"/>
    <property type="evidence" value="ECO:0007669"/>
    <property type="project" value="InterPro"/>
</dbReference>
<name>A0A7W5DUL7_9BACT</name>
<evidence type="ECO:0000313" key="7">
    <source>
        <dbReference type="Proteomes" id="UP000536179"/>
    </source>
</evidence>
<evidence type="ECO:0000256" key="1">
    <source>
        <dbReference type="ARBA" id="ARBA00023015"/>
    </source>
</evidence>
<dbReference type="InterPro" id="IPR039425">
    <property type="entry name" value="RNA_pol_sigma-70-like"/>
</dbReference>
<evidence type="ECO:0000259" key="5">
    <source>
        <dbReference type="Pfam" id="PF04542"/>
    </source>
</evidence>
<dbReference type="Proteomes" id="UP000536179">
    <property type="component" value="Unassembled WGS sequence"/>
</dbReference>
<reference evidence="6 7" key="1">
    <citation type="submission" date="2020-08" db="EMBL/GenBank/DDBJ databases">
        <title>Genomic Encyclopedia of Type Strains, Phase III (KMG-III): the genomes of soil and plant-associated and newly described type strains.</title>
        <authorList>
            <person name="Whitman W."/>
        </authorList>
    </citation>
    <scope>NUCLEOTIDE SEQUENCE [LARGE SCALE GENOMIC DNA]</scope>
    <source>
        <strain evidence="6 7">CECT 8075</strain>
    </source>
</reference>
<comment type="caution">
    <text evidence="6">The sequence shown here is derived from an EMBL/GenBank/DDBJ whole genome shotgun (WGS) entry which is preliminary data.</text>
</comment>
<keyword evidence="2" id="KW-0731">Sigma factor</keyword>
<keyword evidence="3" id="KW-0238">DNA-binding</keyword>
<dbReference type="InterPro" id="IPR007627">
    <property type="entry name" value="RNA_pol_sigma70_r2"/>
</dbReference>
<dbReference type="PANTHER" id="PTHR43133">
    <property type="entry name" value="RNA POLYMERASE ECF-TYPE SIGMA FACTO"/>
    <property type="match status" value="1"/>
</dbReference>
<sequence length="190" mass="21775">MSLLDRIANDGENSDWAKLFSIYRPFVASVVNRYPALVSQSDDITQEVIIILMRELPAFRRQRTGSFRSWLRGITVNQLRIALRKSKKFQQTDSPGIEMEAELDELANPASIAAKKWDEEHDAMVLKRIVKVVRADFKETTWTAFQRYAIEKRPPAEVAAELNISLNSVLLAKSRVLRRMREEAAGLIDE</sequence>
<organism evidence="6 7">
    <name type="scientific">Aporhodopirellula rubra</name>
    <dbReference type="NCBI Taxonomy" id="980271"/>
    <lineage>
        <taxon>Bacteria</taxon>
        <taxon>Pseudomonadati</taxon>
        <taxon>Planctomycetota</taxon>
        <taxon>Planctomycetia</taxon>
        <taxon>Pirellulales</taxon>
        <taxon>Pirellulaceae</taxon>
        <taxon>Aporhodopirellula</taxon>
    </lineage>
</organism>
<accession>A0A7W5DUL7</accession>
<evidence type="ECO:0000256" key="4">
    <source>
        <dbReference type="ARBA" id="ARBA00023163"/>
    </source>
</evidence>